<gene>
    <name evidence="1" type="ORF">AWW67_06275</name>
</gene>
<sequence>MWCERRTVGLWLTAVYSIVCRAIFPFETQTFLFTTVGWADILFDKFWLVCLAFERLGNVYG</sequence>
<dbReference type="AlphaFoldDB" id="A0A150XWE7"/>
<protein>
    <submittedName>
        <fullName evidence="1">Uncharacterized protein</fullName>
    </submittedName>
</protein>
<dbReference type="EMBL" id="LRPB01000034">
    <property type="protein sequence ID" value="KYG83028.1"/>
    <property type="molecule type" value="Genomic_DNA"/>
</dbReference>
<dbReference type="Proteomes" id="UP000075663">
    <property type="component" value="Unassembled WGS sequence"/>
</dbReference>
<organism evidence="1 2">
    <name type="scientific">Roseivirga seohaensis</name>
    <dbReference type="NCBI Taxonomy" id="1914963"/>
    <lineage>
        <taxon>Bacteria</taxon>
        <taxon>Pseudomonadati</taxon>
        <taxon>Bacteroidota</taxon>
        <taxon>Cytophagia</taxon>
        <taxon>Cytophagales</taxon>
        <taxon>Roseivirgaceae</taxon>
        <taxon>Roseivirga</taxon>
    </lineage>
</organism>
<name>A0A150XWE7_9BACT</name>
<proteinExistence type="predicted"/>
<evidence type="ECO:0000313" key="2">
    <source>
        <dbReference type="Proteomes" id="UP000075663"/>
    </source>
</evidence>
<accession>A0A150XWE7</accession>
<evidence type="ECO:0000313" key="1">
    <source>
        <dbReference type="EMBL" id="KYG83028.1"/>
    </source>
</evidence>
<reference evidence="1 2" key="1">
    <citation type="submission" date="2016-01" db="EMBL/GenBank/DDBJ databases">
        <title>Genome sequencing of Roseivirga seohaensis SW-152.</title>
        <authorList>
            <person name="Selvaratnam C."/>
            <person name="Thevarajoo S."/>
            <person name="Goh K.M."/>
            <person name="Ee R."/>
            <person name="Chan K.-G."/>
            <person name="Chong C.S."/>
        </authorList>
    </citation>
    <scope>NUCLEOTIDE SEQUENCE [LARGE SCALE GENOMIC DNA]</scope>
    <source>
        <strain evidence="1 2">SW-152</strain>
    </source>
</reference>
<comment type="caution">
    <text evidence="1">The sequence shown here is derived from an EMBL/GenBank/DDBJ whole genome shotgun (WGS) entry which is preliminary data.</text>
</comment>